<keyword evidence="4" id="KW-0720">Serine protease</keyword>
<dbReference type="PROSITE" id="PS00138">
    <property type="entry name" value="SUBTILASE_SER"/>
    <property type="match status" value="1"/>
</dbReference>
<dbReference type="GO" id="GO:0004252">
    <property type="term" value="F:serine-type endopeptidase activity"/>
    <property type="evidence" value="ECO:0007669"/>
    <property type="project" value="InterPro"/>
</dbReference>
<dbReference type="EMBL" id="CP036426">
    <property type="protein sequence ID" value="QDV32442.1"/>
    <property type="molecule type" value="Genomic_DNA"/>
</dbReference>
<dbReference type="AlphaFoldDB" id="A0A518GV32"/>
<evidence type="ECO:0000313" key="9">
    <source>
        <dbReference type="EMBL" id="QDV32442.1"/>
    </source>
</evidence>
<evidence type="ECO:0000313" key="10">
    <source>
        <dbReference type="Proteomes" id="UP000317835"/>
    </source>
</evidence>
<dbReference type="InterPro" id="IPR050131">
    <property type="entry name" value="Peptidase_S8_subtilisin-like"/>
</dbReference>
<accession>A0A518GV32</accession>
<evidence type="ECO:0000256" key="6">
    <source>
        <dbReference type="SAM" id="Phobius"/>
    </source>
</evidence>
<organism evidence="9 10">
    <name type="scientific">Tautonia plasticadhaerens</name>
    <dbReference type="NCBI Taxonomy" id="2527974"/>
    <lineage>
        <taxon>Bacteria</taxon>
        <taxon>Pseudomonadati</taxon>
        <taxon>Planctomycetota</taxon>
        <taxon>Planctomycetia</taxon>
        <taxon>Isosphaerales</taxon>
        <taxon>Isosphaeraceae</taxon>
        <taxon>Tautonia</taxon>
    </lineage>
</organism>
<evidence type="ECO:0000259" key="8">
    <source>
        <dbReference type="Pfam" id="PF00082"/>
    </source>
</evidence>
<feature type="transmembrane region" description="Helical" evidence="6">
    <location>
        <begin position="619"/>
        <end position="637"/>
    </location>
</feature>
<dbReference type="RefSeq" id="WP_145266529.1">
    <property type="nucleotide sequence ID" value="NZ_CP036426.1"/>
</dbReference>
<dbReference type="Gene3D" id="3.40.50.200">
    <property type="entry name" value="Peptidase S8/S53 domain"/>
    <property type="match status" value="1"/>
</dbReference>
<dbReference type="InterPro" id="IPR000209">
    <property type="entry name" value="Peptidase_S8/S53_dom"/>
</dbReference>
<keyword evidence="3" id="KW-0378">Hydrolase</keyword>
<sequence length="645" mass="66634" precursor="true">MSTFRLSGMLLVAIVASSAVAGPARGGDDWLAKAMGSLADPDGWVGADRSQAIQVADETSVGTGVNQYVTDLVGNGNGPGLPPLTGSINVNSFLGADRFYDAGYTGANARQANIEAGHVWGGHESLGHVNQIPVGPVPDPIPGGSPVSQLGEVDRHATWAGMVMGGRQGGANPGVHQEGIAPGAQLFSGAVASSWFGNRYALSFNFYFANLFDTYERAFETGVPGGGAVDVINSSWGSTGAADLNASSLTSVGLDGLSNENTRTLFVASAGNSGAGPDRVGGPGSNYNNISVAALDADPDNDATFDGFDVPAGFSSGGPNDYVDPVNGAFNNVRQVVDIAAPGTDIVSAYYGGQTGGNSPQLTGGPNGPAGGADFYTSTIAGTSFASPTVAGGASLLYDAARGELADTPDARDARVIKAVLMNSADKTAGWDNGQVLFDGAILTSQGLDNRVGTGRMNLDAAFDQFLSGTTDVAGTGQGDMGEVEAIGWDYGVVVEGTTNDYFFEQDLRGGSTFTATLTWFRDRLLDRDGDSFTALDLSYDDLDLELWTVVGDGFGRLVAASFSAFNNSEHFSFILPESGAYALRVRWFGELFDLVGDANMETYGLAWSTAFIPEPGSAVLALIGAAGIGTTGLVRLRRRRRPAR</sequence>
<dbReference type="Pfam" id="PF00082">
    <property type="entry name" value="Peptidase_S8"/>
    <property type="match status" value="1"/>
</dbReference>
<comment type="similarity">
    <text evidence="1 5">Belongs to the peptidase S8 family.</text>
</comment>
<protein>
    <submittedName>
        <fullName evidence="9">Subtilase family protein</fullName>
    </submittedName>
</protein>
<dbReference type="Proteomes" id="UP000317835">
    <property type="component" value="Chromosome"/>
</dbReference>
<dbReference type="InterPro" id="IPR036852">
    <property type="entry name" value="Peptidase_S8/S53_dom_sf"/>
</dbReference>
<feature type="signal peptide" evidence="7">
    <location>
        <begin position="1"/>
        <end position="21"/>
    </location>
</feature>
<evidence type="ECO:0000256" key="5">
    <source>
        <dbReference type="PROSITE-ProRule" id="PRU01240"/>
    </source>
</evidence>
<keyword evidence="7" id="KW-0732">Signal</keyword>
<dbReference type="OrthoDB" id="254589at2"/>
<keyword evidence="6" id="KW-1133">Transmembrane helix</keyword>
<evidence type="ECO:0000256" key="2">
    <source>
        <dbReference type="ARBA" id="ARBA00022670"/>
    </source>
</evidence>
<comment type="caution">
    <text evidence="5">Lacks conserved residue(s) required for the propagation of feature annotation.</text>
</comment>
<dbReference type="InterPro" id="IPR023828">
    <property type="entry name" value="Peptidase_S8_Ser-AS"/>
</dbReference>
<keyword evidence="6" id="KW-0812">Transmembrane</keyword>
<dbReference type="KEGG" id="tpla:ElP_02740"/>
<evidence type="ECO:0000256" key="4">
    <source>
        <dbReference type="ARBA" id="ARBA00022825"/>
    </source>
</evidence>
<dbReference type="PROSITE" id="PS51892">
    <property type="entry name" value="SUBTILASE"/>
    <property type="match status" value="1"/>
</dbReference>
<keyword evidence="10" id="KW-1185">Reference proteome</keyword>
<reference evidence="9 10" key="1">
    <citation type="submission" date="2019-02" db="EMBL/GenBank/DDBJ databases">
        <title>Deep-cultivation of Planctomycetes and their phenomic and genomic characterization uncovers novel biology.</title>
        <authorList>
            <person name="Wiegand S."/>
            <person name="Jogler M."/>
            <person name="Boedeker C."/>
            <person name="Pinto D."/>
            <person name="Vollmers J."/>
            <person name="Rivas-Marin E."/>
            <person name="Kohn T."/>
            <person name="Peeters S.H."/>
            <person name="Heuer A."/>
            <person name="Rast P."/>
            <person name="Oberbeckmann S."/>
            <person name="Bunk B."/>
            <person name="Jeske O."/>
            <person name="Meyerdierks A."/>
            <person name="Storesund J.E."/>
            <person name="Kallscheuer N."/>
            <person name="Luecker S."/>
            <person name="Lage O.M."/>
            <person name="Pohl T."/>
            <person name="Merkel B.J."/>
            <person name="Hornburger P."/>
            <person name="Mueller R.-W."/>
            <person name="Bruemmer F."/>
            <person name="Labrenz M."/>
            <person name="Spormann A.M."/>
            <person name="Op den Camp H."/>
            <person name="Overmann J."/>
            <person name="Amann R."/>
            <person name="Jetten M.S.M."/>
            <person name="Mascher T."/>
            <person name="Medema M.H."/>
            <person name="Devos D.P."/>
            <person name="Kaster A.-K."/>
            <person name="Ovreas L."/>
            <person name="Rohde M."/>
            <person name="Galperin M.Y."/>
            <person name="Jogler C."/>
        </authorList>
    </citation>
    <scope>NUCLEOTIDE SEQUENCE [LARGE SCALE GENOMIC DNA]</scope>
    <source>
        <strain evidence="9 10">ElP</strain>
    </source>
</reference>
<evidence type="ECO:0000256" key="3">
    <source>
        <dbReference type="ARBA" id="ARBA00022801"/>
    </source>
</evidence>
<dbReference type="PANTHER" id="PTHR43806:SF11">
    <property type="entry name" value="CEREVISIN-RELATED"/>
    <property type="match status" value="1"/>
</dbReference>
<evidence type="ECO:0000256" key="7">
    <source>
        <dbReference type="SAM" id="SignalP"/>
    </source>
</evidence>
<dbReference type="GO" id="GO:0006508">
    <property type="term" value="P:proteolysis"/>
    <property type="evidence" value="ECO:0007669"/>
    <property type="project" value="UniProtKB-KW"/>
</dbReference>
<feature type="chain" id="PRO_5021722477" evidence="7">
    <location>
        <begin position="22"/>
        <end position="645"/>
    </location>
</feature>
<evidence type="ECO:0000256" key="1">
    <source>
        <dbReference type="ARBA" id="ARBA00011073"/>
    </source>
</evidence>
<dbReference type="PANTHER" id="PTHR43806">
    <property type="entry name" value="PEPTIDASE S8"/>
    <property type="match status" value="1"/>
</dbReference>
<keyword evidence="6" id="KW-0472">Membrane</keyword>
<dbReference type="SUPFAM" id="SSF52743">
    <property type="entry name" value="Subtilisin-like"/>
    <property type="match status" value="1"/>
</dbReference>
<feature type="domain" description="Peptidase S8/S53" evidence="8">
    <location>
        <begin position="155"/>
        <end position="438"/>
    </location>
</feature>
<name>A0A518GV32_9BACT</name>
<proteinExistence type="inferred from homology"/>
<keyword evidence="2" id="KW-0645">Protease</keyword>
<gene>
    <name evidence="9" type="ORF">ElP_02740</name>
</gene>